<dbReference type="PROSITE" id="PS51257">
    <property type="entry name" value="PROKAR_LIPOPROTEIN"/>
    <property type="match status" value="1"/>
</dbReference>
<dbReference type="SUPFAM" id="SSF53187">
    <property type="entry name" value="Zn-dependent exopeptidases"/>
    <property type="match status" value="1"/>
</dbReference>
<dbReference type="InterPro" id="IPR039866">
    <property type="entry name" value="CPQ"/>
</dbReference>
<dbReference type="STRING" id="1117647.M5M_14525"/>
<dbReference type="AlphaFoldDB" id="K4KLX4"/>
<evidence type="ECO:0000256" key="8">
    <source>
        <dbReference type="ARBA" id="ARBA00022670"/>
    </source>
</evidence>
<keyword evidence="14" id="KW-0333">Golgi apparatus</keyword>
<dbReference type="GO" id="GO:0004180">
    <property type="term" value="F:carboxypeptidase activity"/>
    <property type="evidence" value="ECO:0007669"/>
    <property type="project" value="UniProtKB-KW"/>
</dbReference>
<evidence type="ECO:0000256" key="19">
    <source>
        <dbReference type="ARBA" id="ARBA00025833"/>
    </source>
</evidence>
<keyword evidence="8" id="KW-0645">Protease</keyword>
<evidence type="ECO:0000256" key="12">
    <source>
        <dbReference type="ARBA" id="ARBA00022824"/>
    </source>
</evidence>
<dbReference type="GO" id="GO:0046872">
    <property type="term" value="F:metal ion binding"/>
    <property type="evidence" value="ECO:0007669"/>
    <property type="project" value="UniProtKB-KW"/>
</dbReference>
<dbReference type="KEGG" id="saga:M5M_14525"/>
<dbReference type="SUPFAM" id="SSF52025">
    <property type="entry name" value="PA domain"/>
    <property type="match status" value="1"/>
</dbReference>
<keyword evidence="15" id="KW-0482">Metalloprotease</keyword>
<keyword evidence="16" id="KW-0865">Zymogen</keyword>
<evidence type="ECO:0000256" key="20">
    <source>
        <dbReference type="ARBA" id="ARBA00033328"/>
    </source>
</evidence>
<dbReference type="InterPro" id="IPR046450">
    <property type="entry name" value="PA_dom_sf"/>
</dbReference>
<evidence type="ECO:0000256" key="5">
    <source>
        <dbReference type="ARBA" id="ARBA00014116"/>
    </source>
</evidence>
<keyword evidence="10" id="KW-0732">Signal</keyword>
<evidence type="ECO:0000256" key="1">
    <source>
        <dbReference type="ARBA" id="ARBA00004240"/>
    </source>
</evidence>
<dbReference type="RefSeq" id="WP_015048194.1">
    <property type="nucleotide sequence ID" value="NC_018868.3"/>
</dbReference>
<dbReference type="Pfam" id="PF04389">
    <property type="entry name" value="Peptidase_M28"/>
    <property type="match status" value="1"/>
</dbReference>
<keyword evidence="18" id="KW-0458">Lysosome</keyword>
<dbReference type="PANTHER" id="PTHR12053:SF3">
    <property type="entry name" value="CARBOXYPEPTIDASE Q"/>
    <property type="match status" value="1"/>
</dbReference>
<sequence>MRSLFTGALLLALTACTTPQIQQDPLADLRDRALTDMTGYQLVSDLTTEVGARMPGTEADARAVKWMEQRFKTMGFDKVWLEPVVFPLWERKHERAAVIGNSSQPLHITALGGSAGGKLSAEVFMVDDFAALQAVDDAAVQGKIVFIRNRMDKHIDGAGYGEAVIARAKGAITAEKKGASALLIRSIGTDSHRFPHTGMMSLSAGTPTIPAAALSNPDADQLERLLVKGAVEVALDIDVGFTGEYRSHNVIAEVTGSSRPDERIVIGGHLDSWDLGTGALDDGAGVAITTAAAAFFLHPEHRPARTLRVIAFANEEQGLLGAKAYARDNEALLKNHVIASESDFGAGRIYAWETKMAREDAAMVARIKHLMAPLGIDYKGNKATGGGPDIIPMAEKGVPVFRLKQDGTDYFDYHHTADDTLDKIVVEDFNQNIAAWVVMLGVLANEWER</sequence>
<evidence type="ECO:0000256" key="14">
    <source>
        <dbReference type="ARBA" id="ARBA00023034"/>
    </source>
</evidence>
<evidence type="ECO:0000256" key="7">
    <source>
        <dbReference type="ARBA" id="ARBA00022645"/>
    </source>
</evidence>
<keyword evidence="13" id="KW-0862">Zinc</keyword>
<keyword evidence="11" id="KW-0378">Hydrolase</keyword>
<dbReference type="Proteomes" id="UP000000466">
    <property type="component" value="Chromosome"/>
</dbReference>
<evidence type="ECO:0000256" key="9">
    <source>
        <dbReference type="ARBA" id="ARBA00022723"/>
    </source>
</evidence>
<comment type="subcellular location">
    <subcellularLocation>
        <location evidence="1">Endoplasmic reticulum</location>
    </subcellularLocation>
    <subcellularLocation>
        <location evidence="3">Golgi apparatus</location>
    </subcellularLocation>
    <subcellularLocation>
        <location evidence="2">Lysosome</location>
    </subcellularLocation>
    <subcellularLocation>
        <location evidence="4">Secreted</location>
    </subcellularLocation>
</comment>
<evidence type="ECO:0000256" key="18">
    <source>
        <dbReference type="ARBA" id="ARBA00023228"/>
    </source>
</evidence>
<keyword evidence="6" id="KW-0964">Secreted</keyword>
<dbReference type="HOGENOM" id="CLU_033697_1_0_6"/>
<evidence type="ECO:0000256" key="4">
    <source>
        <dbReference type="ARBA" id="ARBA00004613"/>
    </source>
</evidence>
<accession>K4KLX4</accession>
<evidence type="ECO:0000259" key="21">
    <source>
        <dbReference type="Pfam" id="PF04389"/>
    </source>
</evidence>
<evidence type="ECO:0000256" key="2">
    <source>
        <dbReference type="ARBA" id="ARBA00004371"/>
    </source>
</evidence>
<dbReference type="GO" id="GO:0005764">
    <property type="term" value="C:lysosome"/>
    <property type="evidence" value="ECO:0007669"/>
    <property type="project" value="UniProtKB-SubCell"/>
</dbReference>
<protein>
    <recommendedName>
        <fullName evidence="5">Carboxypeptidase Q</fullName>
    </recommendedName>
    <alternativeName>
        <fullName evidence="20">Plasma glutamate carboxypeptidase</fullName>
    </alternativeName>
</protein>
<evidence type="ECO:0000256" key="6">
    <source>
        <dbReference type="ARBA" id="ARBA00022525"/>
    </source>
</evidence>
<dbReference type="Gene3D" id="3.40.630.10">
    <property type="entry name" value="Zn peptidases"/>
    <property type="match status" value="1"/>
</dbReference>
<dbReference type="Gene3D" id="3.50.30.30">
    <property type="match status" value="1"/>
</dbReference>
<dbReference type="GO" id="GO:0005576">
    <property type="term" value="C:extracellular region"/>
    <property type="evidence" value="ECO:0007669"/>
    <property type="project" value="UniProtKB-SubCell"/>
</dbReference>
<reference evidence="22 23" key="1">
    <citation type="journal article" date="2013" name="Genome Announc.">
        <title>Complete genome sequence of Simiduia agarivorans SA1(T), a marine bacterium able to degrade a variety of polysaccharides.</title>
        <authorList>
            <person name="Lin S.Y."/>
            <person name="Shieh W.Y."/>
            <person name="Chen J.S."/>
            <person name="Tang S.L."/>
        </authorList>
    </citation>
    <scope>NUCLEOTIDE SEQUENCE [LARGE SCALE GENOMIC DNA]</scope>
    <source>
        <strain evidence="23">DSM 21679 / JCM 13881 / BCRC 17597 / SA1</strain>
    </source>
</reference>
<feature type="domain" description="Peptidase M28" evidence="21">
    <location>
        <begin position="249"/>
        <end position="431"/>
    </location>
</feature>
<gene>
    <name evidence="22" type="ordered locus">M5M_14525</name>
</gene>
<organism evidence="22 23">
    <name type="scientific">Simiduia agarivorans (strain DSM 21679 / JCM 13881 / BCRC 17597 / SA1)</name>
    <dbReference type="NCBI Taxonomy" id="1117647"/>
    <lineage>
        <taxon>Bacteria</taxon>
        <taxon>Pseudomonadati</taxon>
        <taxon>Pseudomonadota</taxon>
        <taxon>Gammaproteobacteria</taxon>
        <taxon>Cellvibrionales</taxon>
        <taxon>Cellvibrionaceae</taxon>
        <taxon>Simiduia</taxon>
    </lineage>
</organism>
<evidence type="ECO:0000256" key="10">
    <source>
        <dbReference type="ARBA" id="ARBA00022729"/>
    </source>
</evidence>
<dbReference type="EMBL" id="CP003746">
    <property type="protein sequence ID" value="AFV00042.1"/>
    <property type="molecule type" value="Genomic_DNA"/>
</dbReference>
<comment type="subunit">
    <text evidence="19">Homodimer. The monomeric form is inactive while the homodimer is active.</text>
</comment>
<dbReference type="eggNOG" id="COG2234">
    <property type="taxonomic scope" value="Bacteria"/>
</dbReference>
<dbReference type="GO" id="GO:0070573">
    <property type="term" value="F:metallodipeptidase activity"/>
    <property type="evidence" value="ECO:0007669"/>
    <property type="project" value="InterPro"/>
</dbReference>
<evidence type="ECO:0000256" key="11">
    <source>
        <dbReference type="ARBA" id="ARBA00022801"/>
    </source>
</evidence>
<evidence type="ECO:0000256" key="16">
    <source>
        <dbReference type="ARBA" id="ARBA00023145"/>
    </source>
</evidence>
<keyword evidence="17" id="KW-0325">Glycoprotein</keyword>
<keyword evidence="7" id="KW-0121">Carboxypeptidase</keyword>
<name>K4KLX4_SIMAS</name>
<evidence type="ECO:0000256" key="3">
    <source>
        <dbReference type="ARBA" id="ARBA00004555"/>
    </source>
</evidence>
<evidence type="ECO:0000256" key="17">
    <source>
        <dbReference type="ARBA" id="ARBA00023180"/>
    </source>
</evidence>
<evidence type="ECO:0000256" key="15">
    <source>
        <dbReference type="ARBA" id="ARBA00023049"/>
    </source>
</evidence>
<dbReference type="GO" id="GO:0006508">
    <property type="term" value="P:proteolysis"/>
    <property type="evidence" value="ECO:0007669"/>
    <property type="project" value="UniProtKB-KW"/>
</dbReference>
<dbReference type="PANTHER" id="PTHR12053">
    <property type="entry name" value="PROTEASE FAMILY M28 PLASMA GLUTAMATE CARBOXYPEPTIDASE-RELATED"/>
    <property type="match status" value="1"/>
</dbReference>
<dbReference type="InterPro" id="IPR007484">
    <property type="entry name" value="Peptidase_M28"/>
</dbReference>
<proteinExistence type="predicted"/>
<evidence type="ECO:0000313" key="22">
    <source>
        <dbReference type="EMBL" id="AFV00042.1"/>
    </source>
</evidence>
<evidence type="ECO:0000256" key="13">
    <source>
        <dbReference type="ARBA" id="ARBA00022833"/>
    </source>
</evidence>
<keyword evidence="9" id="KW-0479">Metal-binding</keyword>
<dbReference type="OrthoDB" id="9769665at2"/>
<evidence type="ECO:0000313" key="23">
    <source>
        <dbReference type="Proteomes" id="UP000000466"/>
    </source>
</evidence>
<keyword evidence="12" id="KW-0256">Endoplasmic reticulum</keyword>
<keyword evidence="23" id="KW-1185">Reference proteome</keyword>